<comment type="caution">
    <text evidence="1">The sequence shown here is derived from an EMBL/GenBank/DDBJ whole genome shotgun (WGS) entry which is preliminary data.</text>
</comment>
<evidence type="ECO:0008006" key="3">
    <source>
        <dbReference type="Google" id="ProtNLM"/>
    </source>
</evidence>
<dbReference type="Proteomes" id="UP000031307">
    <property type="component" value="Unassembled WGS sequence"/>
</dbReference>
<evidence type="ECO:0000313" key="1">
    <source>
        <dbReference type="EMBL" id="KIA77753.1"/>
    </source>
</evidence>
<dbReference type="PATRIC" id="fig|83552.4.peg.1062"/>
<organism evidence="1 2">
    <name type="scientific">Parachlamydia acanthamoebae</name>
    <dbReference type="NCBI Taxonomy" id="83552"/>
    <lineage>
        <taxon>Bacteria</taxon>
        <taxon>Pseudomonadati</taxon>
        <taxon>Chlamydiota</taxon>
        <taxon>Chlamydiia</taxon>
        <taxon>Parachlamydiales</taxon>
        <taxon>Parachlamydiaceae</taxon>
        <taxon>Parachlamydia</taxon>
    </lineage>
</organism>
<dbReference type="InterPro" id="IPR045499">
    <property type="entry name" value="DUF6492"/>
</dbReference>
<name>A0A0C1ECH2_9BACT</name>
<dbReference type="Pfam" id="PF20102">
    <property type="entry name" value="DUF6492"/>
    <property type="match status" value="1"/>
</dbReference>
<dbReference type="AlphaFoldDB" id="A0A0C1ECH2"/>
<dbReference type="SUPFAM" id="SSF53448">
    <property type="entry name" value="Nucleotide-diphospho-sugar transferases"/>
    <property type="match status" value="1"/>
</dbReference>
<dbReference type="EMBL" id="JSAM01000063">
    <property type="protein sequence ID" value="KIA77753.1"/>
    <property type="molecule type" value="Genomic_DNA"/>
</dbReference>
<gene>
    <name evidence="1" type="ORF">DB43_FT00030</name>
</gene>
<protein>
    <recommendedName>
        <fullName evidence="3">Nucleotide-diphospho-sugar transferase domain-containing protein</fullName>
    </recommendedName>
</protein>
<evidence type="ECO:0000313" key="2">
    <source>
        <dbReference type="Proteomes" id="UP000031307"/>
    </source>
</evidence>
<dbReference type="InterPro" id="IPR029044">
    <property type="entry name" value="Nucleotide-diphossugar_trans"/>
</dbReference>
<accession>A0A0C1ECH2</accession>
<sequence>MLDIMQRFIHVFIFIFFHLIQGSLPAQQYSFTDEAIDVVIPCTAKDLEILNFCIAGLKANCAQIRRIIVVSSHPLTDQAEWFDEANFPFNKAEIAFHLLKGDTNASQYYLQDPARLGWYYQQMLKYYAAFVIPDISSNILILDSDTIFLNPVEFLSADFGGLYNPGTEYHKTYFEHADRFLPGLRRLYPEHSGISHHMLFQAPVLQELFTAVENYHKMPLWQAFCRCVSADYTLASGASEFEIYFNFVFSRTNQVKLRHLKWKNVSNLKHLSQYKAQGYHYVSCHAWSRI</sequence>
<reference evidence="1 2" key="1">
    <citation type="journal article" date="2014" name="Mol. Biol. Evol.">
        <title>Massive expansion of Ubiquitination-related gene families within the Chlamydiae.</title>
        <authorList>
            <person name="Domman D."/>
            <person name="Collingro A."/>
            <person name="Lagkouvardos I."/>
            <person name="Gehre L."/>
            <person name="Weinmaier T."/>
            <person name="Rattei T."/>
            <person name="Subtil A."/>
            <person name="Horn M."/>
        </authorList>
    </citation>
    <scope>NUCLEOTIDE SEQUENCE [LARGE SCALE GENOMIC DNA]</scope>
    <source>
        <strain evidence="1 2">OEW1</strain>
    </source>
</reference>
<proteinExistence type="predicted"/>